<dbReference type="RefSeq" id="WP_131805537.1">
    <property type="nucleotide sequence ID" value="NZ_BCSX01000024.1"/>
</dbReference>
<evidence type="ECO:0000256" key="1">
    <source>
        <dbReference type="SAM" id="MobiDB-lite"/>
    </source>
</evidence>
<proteinExistence type="predicted"/>
<reference evidence="3" key="2">
    <citation type="submission" date="2016-02" db="EMBL/GenBank/DDBJ databases">
        <title>Draft genome sequence of five rapidly growing Mycobacterium species.</title>
        <authorList>
            <person name="Katahira K."/>
            <person name="Gotou Y."/>
            <person name="Iida K."/>
            <person name="Ogura Y."/>
            <person name="Hayashi T."/>
        </authorList>
    </citation>
    <scope>NUCLEOTIDE SEQUENCE [LARGE SCALE GENOMIC DNA]</scope>
    <source>
        <strain evidence="3">JCM15654</strain>
    </source>
</reference>
<evidence type="ECO:0000313" key="2">
    <source>
        <dbReference type="EMBL" id="GAS89029.1"/>
    </source>
</evidence>
<gene>
    <name evidence="2" type="ORF">RMCB_3125</name>
</gene>
<feature type="compositionally biased region" description="Pro residues" evidence="1">
    <location>
        <begin position="1"/>
        <end position="13"/>
    </location>
</feature>
<dbReference type="OrthoDB" id="5180029at2"/>
<protein>
    <submittedName>
        <fullName evidence="2">Uncharacterized protein</fullName>
    </submittedName>
</protein>
<sequence length="95" mass="10114">MTTPPRWGPPPGNPFDDQQQYNPGGYQQPGNPFHSGFQQPQAWPGYGEAPPLMVATKVPGQPGSVMFVVSLEQGYPGAPDPGLVDQLVGTLRRAG</sequence>
<feature type="compositionally biased region" description="Low complexity" evidence="1">
    <location>
        <begin position="18"/>
        <end position="32"/>
    </location>
</feature>
<dbReference type="AlphaFoldDB" id="A0A117I5U6"/>
<feature type="region of interest" description="Disordered" evidence="1">
    <location>
        <begin position="1"/>
        <end position="48"/>
    </location>
</feature>
<reference evidence="3" key="1">
    <citation type="journal article" date="2016" name="Genome Announc.">
        <title>Draft Genome Sequences of Five Rapidly Growing Mycobacterium Species, M. thermoresistibile, M. fortuitum subsp. acetamidolyticum, M. canariasense, M. brisbanense, and M. novocastrense.</title>
        <authorList>
            <person name="Katahira K."/>
            <person name="Ogura Y."/>
            <person name="Gotoh Y."/>
            <person name="Hayashi T."/>
        </authorList>
    </citation>
    <scope>NUCLEOTIDE SEQUENCE [LARGE SCALE GENOMIC DNA]</scope>
    <source>
        <strain evidence="3">JCM15654</strain>
    </source>
</reference>
<name>A0A117I5U6_9MYCO</name>
<dbReference type="EMBL" id="BCSX01000024">
    <property type="protein sequence ID" value="GAS89029.1"/>
    <property type="molecule type" value="Genomic_DNA"/>
</dbReference>
<comment type="caution">
    <text evidence="2">The sequence shown here is derived from an EMBL/GenBank/DDBJ whole genome shotgun (WGS) entry which is preliminary data.</text>
</comment>
<dbReference type="Proteomes" id="UP000069620">
    <property type="component" value="Unassembled WGS sequence"/>
</dbReference>
<dbReference type="STRING" id="146020.RMCB_3125"/>
<keyword evidence="3" id="KW-1185">Reference proteome</keyword>
<organism evidence="2 3">
    <name type="scientific">Mycolicibacterium brisbanense</name>
    <dbReference type="NCBI Taxonomy" id="146020"/>
    <lineage>
        <taxon>Bacteria</taxon>
        <taxon>Bacillati</taxon>
        <taxon>Actinomycetota</taxon>
        <taxon>Actinomycetes</taxon>
        <taxon>Mycobacteriales</taxon>
        <taxon>Mycobacteriaceae</taxon>
        <taxon>Mycolicibacterium</taxon>
    </lineage>
</organism>
<accession>A0A117I5U6</accession>
<evidence type="ECO:0000313" key="3">
    <source>
        <dbReference type="Proteomes" id="UP000069620"/>
    </source>
</evidence>